<dbReference type="InterPro" id="IPR011083">
    <property type="entry name" value="Phage_tail_collar_dom"/>
</dbReference>
<dbReference type="Gene3D" id="3.90.1340.10">
    <property type="entry name" value="Phage tail collar domain"/>
    <property type="match status" value="1"/>
</dbReference>
<dbReference type="Pfam" id="PF07484">
    <property type="entry name" value="Collar"/>
    <property type="match status" value="1"/>
</dbReference>
<proteinExistence type="predicted"/>
<dbReference type="OrthoDB" id="9810174at2"/>
<organism evidence="2 3">
    <name type="scientific">Niastella vici</name>
    <dbReference type="NCBI Taxonomy" id="1703345"/>
    <lineage>
        <taxon>Bacteria</taxon>
        <taxon>Pseudomonadati</taxon>
        <taxon>Bacteroidota</taxon>
        <taxon>Chitinophagia</taxon>
        <taxon>Chitinophagales</taxon>
        <taxon>Chitinophagaceae</taxon>
        <taxon>Niastella</taxon>
    </lineage>
</organism>
<comment type="caution">
    <text evidence="2">The sequence shown here is derived from an EMBL/GenBank/DDBJ whole genome shotgun (WGS) entry which is preliminary data.</text>
</comment>
<evidence type="ECO:0000313" key="2">
    <source>
        <dbReference type="EMBL" id="OQP63552.1"/>
    </source>
</evidence>
<keyword evidence="3" id="KW-1185">Reference proteome</keyword>
<dbReference type="InterPro" id="IPR037053">
    <property type="entry name" value="Phage_tail_collar_dom_sf"/>
</dbReference>
<sequence length="182" mass="18900">MDPVLLAELRLFASNFAPVGWALCNGQLLSISQNTALFSLLGTTYGGDGRTNFALPDLQGRVGVGMGQGAGLSQYVQGDQGGSETVTLLTSNLPAHIHTISGTITPKVTATAGNTDTPYNTYPATLTGTNMYNSAKDAGSTIPMQNNLTLAATGNSNPVNLMQPVLGLTWIIATQGVFPARQ</sequence>
<evidence type="ECO:0000313" key="3">
    <source>
        <dbReference type="Proteomes" id="UP000192796"/>
    </source>
</evidence>
<dbReference type="SUPFAM" id="SSF88874">
    <property type="entry name" value="Receptor-binding domain of short tail fibre protein gp12"/>
    <property type="match status" value="1"/>
</dbReference>
<protein>
    <submittedName>
        <fullName evidence="2">Phage tail protein</fullName>
    </submittedName>
</protein>
<dbReference type="STRING" id="1703345.A3860_24745"/>
<accession>A0A1V9FYZ1</accession>
<gene>
    <name evidence="2" type="ORF">A3860_24745</name>
</gene>
<reference evidence="2 3" key="1">
    <citation type="submission" date="2016-03" db="EMBL/GenBank/DDBJ databases">
        <title>Niastella vici sp. nov., isolated from farmland soil.</title>
        <authorList>
            <person name="Chen L."/>
            <person name="Wang D."/>
            <person name="Yang S."/>
            <person name="Wang G."/>
        </authorList>
    </citation>
    <scope>NUCLEOTIDE SEQUENCE [LARGE SCALE GENOMIC DNA]</scope>
    <source>
        <strain evidence="2 3">DJ57</strain>
    </source>
</reference>
<evidence type="ECO:0000259" key="1">
    <source>
        <dbReference type="Pfam" id="PF07484"/>
    </source>
</evidence>
<name>A0A1V9FYZ1_9BACT</name>
<dbReference type="Proteomes" id="UP000192796">
    <property type="component" value="Unassembled WGS sequence"/>
</dbReference>
<dbReference type="AlphaFoldDB" id="A0A1V9FYZ1"/>
<feature type="domain" description="Phage tail collar" evidence="1">
    <location>
        <begin position="8"/>
        <end position="62"/>
    </location>
</feature>
<dbReference type="RefSeq" id="WP_081147815.1">
    <property type="nucleotide sequence ID" value="NZ_LVYD01000045.1"/>
</dbReference>
<dbReference type="EMBL" id="LVYD01000045">
    <property type="protein sequence ID" value="OQP63552.1"/>
    <property type="molecule type" value="Genomic_DNA"/>
</dbReference>